<evidence type="ECO:0000313" key="2">
    <source>
        <dbReference type="Proteomes" id="UP000886523"/>
    </source>
</evidence>
<dbReference type="EMBL" id="MU128999">
    <property type="protein sequence ID" value="KAF9511552.1"/>
    <property type="molecule type" value="Genomic_DNA"/>
</dbReference>
<protein>
    <submittedName>
        <fullName evidence="1">Uncharacterized protein</fullName>
    </submittedName>
</protein>
<accession>A0A9P6DRX7</accession>
<proteinExistence type="predicted"/>
<organism evidence="1 2">
    <name type="scientific">Hydnum rufescens UP504</name>
    <dbReference type="NCBI Taxonomy" id="1448309"/>
    <lineage>
        <taxon>Eukaryota</taxon>
        <taxon>Fungi</taxon>
        <taxon>Dikarya</taxon>
        <taxon>Basidiomycota</taxon>
        <taxon>Agaricomycotina</taxon>
        <taxon>Agaricomycetes</taxon>
        <taxon>Cantharellales</taxon>
        <taxon>Hydnaceae</taxon>
        <taxon>Hydnum</taxon>
    </lineage>
</organism>
<dbReference type="Proteomes" id="UP000886523">
    <property type="component" value="Unassembled WGS sequence"/>
</dbReference>
<gene>
    <name evidence="1" type="ORF">BS47DRAFT_1363791</name>
</gene>
<sequence length="389" mass="43463">MYPNQKSKSSMPPSDTAVLVTDLNPWEDMRKPPTSIGLPPIQEFEPLLGILNKPCDQVHPGLVGSPAFCTGTFRPSYTMQTITFAPHTILSSPQVTTSMRHPTPPFLQNTLPTTIAPQSKTSSHKNCQFSPSFKPKWVDRCDLAECKIWDQARMWEVDLLAETCRDLEDHQKMVLEDQQAIKGDWEQLLQSVQCSAKSVVKTSDSTANQLSQLAGFVKELNQAMDTMVTVPITPSTALRSIVQHLSFIIQEHNIQTSPVCTFSIYRLIAPPLKYLLLTLQQHEHLKIIPKILPPPQELSWFCKLIRSLCSQLTEEELAAAPGLFTDFETERYLLNVTIQDPLTPPLSPTYTPSDTDSLKVEVTLTVEPMGLPILDPEAVHEAPVKSNLS</sequence>
<keyword evidence="2" id="KW-1185">Reference proteome</keyword>
<reference evidence="1" key="1">
    <citation type="journal article" date="2020" name="Nat. Commun.">
        <title>Large-scale genome sequencing of mycorrhizal fungi provides insights into the early evolution of symbiotic traits.</title>
        <authorList>
            <person name="Miyauchi S."/>
            <person name="Kiss E."/>
            <person name="Kuo A."/>
            <person name="Drula E."/>
            <person name="Kohler A."/>
            <person name="Sanchez-Garcia M."/>
            <person name="Morin E."/>
            <person name="Andreopoulos B."/>
            <person name="Barry K.W."/>
            <person name="Bonito G."/>
            <person name="Buee M."/>
            <person name="Carver A."/>
            <person name="Chen C."/>
            <person name="Cichocki N."/>
            <person name="Clum A."/>
            <person name="Culley D."/>
            <person name="Crous P.W."/>
            <person name="Fauchery L."/>
            <person name="Girlanda M."/>
            <person name="Hayes R.D."/>
            <person name="Keri Z."/>
            <person name="LaButti K."/>
            <person name="Lipzen A."/>
            <person name="Lombard V."/>
            <person name="Magnuson J."/>
            <person name="Maillard F."/>
            <person name="Murat C."/>
            <person name="Nolan M."/>
            <person name="Ohm R.A."/>
            <person name="Pangilinan J."/>
            <person name="Pereira M.F."/>
            <person name="Perotto S."/>
            <person name="Peter M."/>
            <person name="Pfister S."/>
            <person name="Riley R."/>
            <person name="Sitrit Y."/>
            <person name="Stielow J.B."/>
            <person name="Szollosi G."/>
            <person name="Zifcakova L."/>
            <person name="Stursova M."/>
            <person name="Spatafora J.W."/>
            <person name="Tedersoo L."/>
            <person name="Vaario L.M."/>
            <person name="Yamada A."/>
            <person name="Yan M."/>
            <person name="Wang P."/>
            <person name="Xu J."/>
            <person name="Bruns T."/>
            <person name="Baldrian P."/>
            <person name="Vilgalys R."/>
            <person name="Dunand C."/>
            <person name="Henrissat B."/>
            <person name="Grigoriev I.V."/>
            <person name="Hibbett D."/>
            <person name="Nagy L.G."/>
            <person name="Martin F.M."/>
        </authorList>
    </citation>
    <scope>NUCLEOTIDE SEQUENCE</scope>
    <source>
        <strain evidence="1">UP504</strain>
    </source>
</reference>
<dbReference type="AlphaFoldDB" id="A0A9P6DRX7"/>
<comment type="caution">
    <text evidence="1">The sequence shown here is derived from an EMBL/GenBank/DDBJ whole genome shotgun (WGS) entry which is preliminary data.</text>
</comment>
<evidence type="ECO:0000313" key="1">
    <source>
        <dbReference type="EMBL" id="KAF9511552.1"/>
    </source>
</evidence>
<name>A0A9P6DRX7_9AGAM</name>